<dbReference type="InterPro" id="IPR038721">
    <property type="entry name" value="IS701-like_DDE_dom"/>
</dbReference>
<name>A0ABP8DTD7_9ACTN</name>
<reference evidence="3" key="1">
    <citation type="journal article" date="2019" name="Int. J. Syst. Evol. Microbiol.">
        <title>The Global Catalogue of Microorganisms (GCM) 10K type strain sequencing project: providing services to taxonomists for standard genome sequencing and annotation.</title>
        <authorList>
            <consortium name="The Broad Institute Genomics Platform"/>
            <consortium name="The Broad Institute Genome Sequencing Center for Infectious Disease"/>
            <person name="Wu L."/>
            <person name="Ma J."/>
        </authorList>
    </citation>
    <scope>NUCLEOTIDE SEQUENCE [LARGE SCALE GENOMIC DNA]</scope>
    <source>
        <strain evidence="3">JCM 17441</strain>
    </source>
</reference>
<sequence length="81" mass="9034">MAILAPRFGRVEPRRQARSYLLGLLSPLADKNGWTLAEAAGDRTPDRMQRLLNAARWDADAGRYVLDHMGVPTPCATTKER</sequence>
<evidence type="ECO:0000313" key="3">
    <source>
        <dbReference type="Proteomes" id="UP001500620"/>
    </source>
</evidence>
<gene>
    <name evidence="2" type="ORF">GCM10022255_103770</name>
</gene>
<dbReference type="Proteomes" id="UP001500620">
    <property type="component" value="Unassembled WGS sequence"/>
</dbReference>
<proteinExistence type="predicted"/>
<protein>
    <recommendedName>
        <fullName evidence="1">Transposase IS701-like DDE domain-containing protein</fullName>
    </recommendedName>
</protein>
<evidence type="ECO:0000313" key="2">
    <source>
        <dbReference type="EMBL" id="GAA4263019.1"/>
    </source>
</evidence>
<keyword evidence="3" id="KW-1185">Reference proteome</keyword>
<dbReference type="EMBL" id="BAABAT010000059">
    <property type="protein sequence ID" value="GAA4263019.1"/>
    <property type="molecule type" value="Genomic_DNA"/>
</dbReference>
<comment type="caution">
    <text evidence="2">The sequence shown here is derived from an EMBL/GenBank/DDBJ whole genome shotgun (WGS) entry which is preliminary data.</text>
</comment>
<accession>A0ABP8DTD7</accession>
<organism evidence="2 3">
    <name type="scientific">Dactylosporangium darangshiense</name>
    <dbReference type="NCBI Taxonomy" id="579108"/>
    <lineage>
        <taxon>Bacteria</taxon>
        <taxon>Bacillati</taxon>
        <taxon>Actinomycetota</taxon>
        <taxon>Actinomycetes</taxon>
        <taxon>Micromonosporales</taxon>
        <taxon>Micromonosporaceae</taxon>
        <taxon>Dactylosporangium</taxon>
    </lineage>
</organism>
<dbReference type="Pfam" id="PF13546">
    <property type="entry name" value="DDE_5"/>
    <property type="match status" value="1"/>
</dbReference>
<evidence type="ECO:0000259" key="1">
    <source>
        <dbReference type="Pfam" id="PF13546"/>
    </source>
</evidence>
<feature type="domain" description="Transposase IS701-like DDE" evidence="1">
    <location>
        <begin position="4"/>
        <end position="66"/>
    </location>
</feature>